<evidence type="ECO:0000256" key="7">
    <source>
        <dbReference type="SAM" id="Phobius"/>
    </source>
</evidence>
<reference evidence="10 11" key="1">
    <citation type="submission" date="2022-08" db="EMBL/GenBank/DDBJ databases">
        <title>novel species in genus Aeromicrobium.</title>
        <authorList>
            <person name="Ye L."/>
        </authorList>
    </citation>
    <scope>NUCLEOTIDE SEQUENCE [LARGE SCALE GENOMIC DNA]</scope>
    <source>
        <strain evidence="11">zg-Y1379</strain>
    </source>
</reference>
<dbReference type="PANTHER" id="PTHR24221:SF654">
    <property type="entry name" value="ATP-BINDING CASSETTE SUB-FAMILY B MEMBER 6"/>
    <property type="match status" value="1"/>
</dbReference>
<dbReference type="InterPro" id="IPR003593">
    <property type="entry name" value="AAA+_ATPase"/>
</dbReference>
<comment type="subcellular location">
    <subcellularLocation>
        <location evidence="1">Cell membrane</location>
        <topology evidence="1">Multi-pass membrane protein</topology>
    </subcellularLocation>
</comment>
<dbReference type="SUPFAM" id="SSF52540">
    <property type="entry name" value="P-loop containing nucleoside triphosphate hydrolases"/>
    <property type="match status" value="1"/>
</dbReference>
<dbReference type="InterPro" id="IPR027417">
    <property type="entry name" value="P-loop_NTPase"/>
</dbReference>
<keyword evidence="6 7" id="KW-0472">Membrane</keyword>
<evidence type="ECO:0000259" key="8">
    <source>
        <dbReference type="PROSITE" id="PS50893"/>
    </source>
</evidence>
<evidence type="ECO:0000256" key="6">
    <source>
        <dbReference type="ARBA" id="ARBA00023136"/>
    </source>
</evidence>
<dbReference type="Gene3D" id="3.40.50.300">
    <property type="entry name" value="P-loop containing nucleotide triphosphate hydrolases"/>
    <property type="match status" value="1"/>
</dbReference>
<dbReference type="PROSITE" id="PS50893">
    <property type="entry name" value="ABC_TRANSPORTER_2"/>
    <property type="match status" value="1"/>
</dbReference>
<protein>
    <submittedName>
        <fullName evidence="10">Thiol reductant ABC exporter subunit CydC</fullName>
    </submittedName>
</protein>
<dbReference type="NCBIfam" id="TIGR02868">
    <property type="entry name" value="CydC"/>
    <property type="match status" value="1"/>
</dbReference>
<dbReference type="Gene3D" id="1.20.1560.10">
    <property type="entry name" value="ABC transporter type 1, transmembrane domain"/>
    <property type="match status" value="1"/>
</dbReference>
<dbReference type="SUPFAM" id="SSF90123">
    <property type="entry name" value="ABC transporter transmembrane region"/>
    <property type="match status" value="1"/>
</dbReference>
<keyword evidence="5 7" id="KW-1133">Transmembrane helix</keyword>
<evidence type="ECO:0000256" key="3">
    <source>
        <dbReference type="ARBA" id="ARBA00022741"/>
    </source>
</evidence>
<evidence type="ECO:0000256" key="4">
    <source>
        <dbReference type="ARBA" id="ARBA00022840"/>
    </source>
</evidence>
<dbReference type="InterPro" id="IPR011527">
    <property type="entry name" value="ABC1_TM_dom"/>
</dbReference>
<evidence type="ECO:0000313" key="10">
    <source>
        <dbReference type="EMBL" id="UUP12536.1"/>
    </source>
</evidence>
<feature type="transmembrane region" description="Helical" evidence="7">
    <location>
        <begin position="146"/>
        <end position="163"/>
    </location>
</feature>
<evidence type="ECO:0000256" key="5">
    <source>
        <dbReference type="ARBA" id="ARBA00022989"/>
    </source>
</evidence>
<evidence type="ECO:0000256" key="1">
    <source>
        <dbReference type="ARBA" id="ARBA00004651"/>
    </source>
</evidence>
<keyword evidence="4" id="KW-0067">ATP-binding</keyword>
<evidence type="ECO:0000313" key="11">
    <source>
        <dbReference type="Proteomes" id="UP001316184"/>
    </source>
</evidence>
<keyword evidence="2 7" id="KW-0812">Transmembrane</keyword>
<name>A0ABY5M9S7_9ACTN</name>
<dbReference type="EMBL" id="CP102173">
    <property type="protein sequence ID" value="UUP12536.1"/>
    <property type="molecule type" value="Genomic_DNA"/>
</dbReference>
<dbReference type="InterPro" id="IPR014223">
    <property type="entry name" value="ABC_CydC/D"/>
</dbReference>
<proteinExistence type="predicted"/>
<dbReference type="Proteomes" id="UP001316184">
    <property type="component" value="Chromosome"/>
</dbReference>
<dbReference type="RefSeq" id="WP_232400059.1">
    <property type="nucleotide sequence ID" value="NZ_CP102173.1"/>
</dbReference>
<dbReference type="InterPro" id="IPR036640">
    <property type="entry name" value="ABC1_TM_sf"/>
</dbReference>
<keyword evidence="11" id="KW-1185">Reference proteome</keyword>
<dbReference type="InterPro" id="IPR003439">
    <property type="entry name" value="ABC_transporter-like_ATP-bd"/>
</dbReference>
<feature type="transmembrane region" description="Helical" evidence="7">
    <location>
        <begin position="123"/>
        <end position="140"/>
    </location>
</feature>
<evidence type="ECO:0000259" key="9">
    <source>
        <dbReference type="PROSITE" id="PS50929"/>
    </source>
</evidence>
<feature type="transmembrane region" description="Helical" evidence="7">
    <location>
        <begin position="222"/>
        <end position="245"/>
    </location>
</feature>
<dbReference type="SMART" id="SM00382">
    <property type="entry name" value="AAA"/>
    <property type="match status" value="1"/>
</dbReference>
<feature type="domain" description="ABC transmembrane type-1" evidence="9">
    <location>
        <begin position="10"/>
        <end position="285"/>
    </location>
</feature>
<organism evidence="10 11">
    <name type="scientific">Aeromicrobium wangtongii</name>
    <dbReference type="NCBI Taxonomy" id="2969247"/>
    <lineage>
        <taxon>Bacteria</taxon>
        <taxon>Bacillati</taxon>
        <taxon>Actinomycetota</taxon>
        <taxon>Actinomycetes</taxon>
        <taxon>Propionibacteriales</taxon>
        <taxon>Nocardioidaceae</taxon>
        <taxon>Aeromicrobium</taxon>
    </lineage>
</organism>
<gene>
    <name evidence="10" type="primary">cydC</name>
    <name evidence="10" type="ORF">NQV15_11795</name>
</gene>
<dbReference type="InterPro" id="IPR039421">
    <property type="entry name" value="Type_1_exporter"/>
</dbReference>
<feature type="domain" description="ABC transporter" evidence="8">
    <location>
        <begin position="315"/>
        <end position="527"/>
    </location>
</feature>
<keyword evidence="3" id="KW-0547">Nucleotide-binding</keyword>
<feature type="transmembrane region" description="Helical" evidence="7">
    <location>
        <begin position="38"/>
        <end position="58"/>
    </location>
</feature>
<accession>A0ABY5M9S7</accession>
<feature type="transmembrane region" description="Helical" evidence="7">
    <location>
        <begin position="251"/>
        <end position="270"/>
    </location>
</feature>
<sequence>MKKMLWGRTFGVLSELAGIALLLVSAWLIVRAAERPPVLYLMVAIVGVRFFGLSRAALRYVERLLTHDATFARITEARVAVYRDLDRIAPGGMPAHRRGDLVSRVVSDVDAIQDRVLRLRGPWVVAIVSSAVTIALVAVIDPLAGAVLAASTLAAMAAIRVVVPWSVRRAGELTAQWRGDLSADVSQAVLAAQDLVAYGATDVLRRETRRATASLAAAQRRAAVVTGLGEAIVLLATGAAVATIAALSGGLAPVLVGVVVLAPLALVESLSTLAEAERLRPEIEGAEARLGELAVADAAITDPTEPLPLPASHDLRVHDLAVGWTSTVADGIELDLPAGDVIAVTGPSGSGKSTFAHTLARLVEPRGGQVLLGGVDIRDLAASDVRGVIGYLGQDEIVFDTTIRENLRIADPSADDQDMLRALSTAGLEDFVTSLPDGLGTRVGERGNRLSGGERQRLCLARLVLGGHRILVLDEPTEHLDEAAADAMLDDVLALAPGRSLVIVSHSPKVLERVGRQVLVGAEAVTAGR</sequence>
<dbReference type="PROSITE" id="PS50929">
    <property type="entry name" value="ABC_TM1F"/>
    <property type="match status" value="1"/>
</dbReference>
<evidence type="ECO:0000256" key="2">
    <source>
        <dbReference type="ARBA" id="ARBA00022692"/>
    </source>
</evidence>
<feature type="transmembrane region" description="Helical" evidence="7">
    <location>
        <begin position="12"/>
        <end position="32"/>
    </location>
</feature>
<dbReference type="InterPro" id="IPR017871">
    <property type="entry name" value="ABC_transporter-like_CS"/>
</dbReference>
<dbReference type="PANTHER" id="PTHR24221">
    <property type="entry name" value="ATP-BINDING CASSETTE SUB-FAMILY B"/>
    <property type="match status" value="1"/>
</dbReference>
<dbReference type="Pfam" id="PF00005">
    <property type="entry name" value="ABC_tran"/>
    <property type="match status" value="1"/>
</dbReference>
<dbReference type="PROSITE" id="PS00211">
    <property type="entry name" value="ABC_TRANSPORTER_1"/>
    <property type="match status" value="1"/>
</dbReference>